<name>A0ABU3KT02_9BURK</name>
<evidence type="ECO:0000313" key="3">
    <source>
        <dbReference type="Proteomes" id="UP001321700"/>
    </source>
</evidence>
<comment type="caution">
    <text evidence="2">The sequence shown here is derived from an EMBL/GenBank/DDBJ whole genome shotgun (WGS) entry which is preliminary data.</text>
</comment>
<keyword evidence="3" id="KW-1185">Reference proteome</keyword>
<evidence type="ECO:0000256" key="1">
    <source>
        <dbReference type="ARBA" id="ARBA00022649"/>
    </source>
</evidence>
<accession>A0ABU3KT02</accession>
<organism evidence="2 3">
    <name type="scientific">Rhodoferax potami</name>
    <dbReference type="NCBI Taxonomy" id="3068338"/>
    <lineage>
        <taxon>Bacteria</taxon>
        <taxon>Pseudomonadati</taxon>
        <taxon>Pseudomonadota</taxon>
        <taxon>Betaproteobacteria</taxon>
        <taxon>Burkholderiales</taxon>
        <taxon>Comamonadaceae</taxon>
        <taxon>Rhodoferax</taxon>
    </lineage>
</organism>
<sequence>MSIIILPDAQEDLLSLQEYMLNKWSETDWLNAENEIFEKLALVDTGLLTGPPVQELASVGIFEYQNVFTSHHKLVYRRIDRDVYVYLIASHRQDFPTLLVRRLLKV</sequence>
<dbReference type="Gene3D" id="3.30.2310.20">
    <property type="entry name" value="RelE-like"/>
    <property type="match status" value="1"/>
</dbReference>
<keyword evidence="1" id="KW-1277">Toxin-antitoxin system</keyword>
<dbReference type="InterPro" id="IPR007712">
    <property type="entry name" value="RelE/ParE_toxin"/>
</dbReference>
<dbReference type="Pfam" id="PF05016">
    <property type="entry name" value="ParE_toxin"/>
    <property type="match status" value="1"/>
</dbReference>
<protein>
    <submittedName>
        <fullName evidence="2">Type II toxin-antitoxin system RelE/ParE family toxin</fullName>
    </submittedName>
</protein>
<dbReference type="RefSeq" id="WP_313876290.1">
    <property type="nucleotide sequence ID" value="NZ_JAVBIJ010000002.1"/>
</dbReference>
<evidence type="ECO:0000313" key="2">
    <source>
        <dbReference type="EMBL" id="MDT7520567.1"/>
    </source>
</evidence>
<proteinExistence type="predicted"/>
<dbReference type="Proteomes" id="UP001321700">
    <property type="component" value="Unassembled WGS sequence"/>
</dbReference>
<dbReference type="EMBL" id="JAVBIK010000003">
    <property type="protein sequence ID" value="MDT7520567.1"/>
    <property type="molecule type" value="Genomic_DNA"/>
</dbReference>
<reference evidence="2 3" key="1">
    <citation type="submission" date="2023-08" db="EMBL/GenBank/DDBJ databases">
        <title>Rhodoferax potami sp. nov. and Rhodoferax mekongensis sp. nov., isolated from the Mekong River in Thailand.</title>
        <authorList>
            <person name="Kitikhun S."/>
            <person name="Charoenyingcharoen P."/>
            <person name="Siriarchawattana P."/>
            <person name="Likhitrattanapisal S."/>
            <person name="Nilsakha T."/>
            <person name="Chanpet A."/>
            <person name="Rattanawaree P."/>
            <person name="Ingsriswang S."/>
        </authorList>
    </citation>
    <scope>NUCLEOTIDE SEQUENCE [LARGE SCALE GENOMIC DNA]</scope>
    <source>
        <strain evidence="2 3">TBRC 17660</strain>
    </source>
</reference>
<dbReference type="InterPro" id="IPR035093">
    <property type="entry name" value="RelE/ParE_toxin_dom_sf"/>
</dbReference>
<gene>
    <name evidence="2" type="ORF">RAE19_17980</name>
</gene>